<evidence type="ECO:0008006" key="6">
    <source>
        <dbReference type="Google" id="ProtNLM"/>
    </source>
</evidence>
<dbReference type="PROSITE" id="PS50088">
    <property type="entry name" value="ANK_REPEAT"/>
    <property type="match status" value="1"/>
</dbReference>
<dbReference type="SMART" id="SM00248">
    <property type="entry name" value="ANK"/>
    <property type="match status" value="4"/>
</dbReference>
<protein>
    <recommendedName>
        <fullName evidence="6">Ankyrin repeat protein</fullName>
    </recommendedName>
</protein>
<gene>
    <name evidence="4" type="ORF">BJX66DRAFT_343223</name>
</gene>
<comment type="caution">
    <text evidence="4">The sequence shown here is derived from an EMBL/GenBank/DDBJ whole genome shotgun (WGS) entry which is preliminary data.</text>
</comment>
<sequence>MAQPKRLTKLPEEIIDMILWDVSKISSVYSMMWLRGTCRVFKNQFNRIIPNGAAFESHGGLMYQFWALDKPGKRWLRFPYEIRLQYLKRLRDMKPIPGGQPRCYFYLWLSEMQQLDVFKCIPQDDQPHVVEQLVAGAALGEFNPWHLAAQGNVDIHRHRRQVPVDGWHGTWLRESTESVYYSLLVCRAIHDRDLADMEKWLRECGTKAPFAVRFNLGPLKLAARSGTKDVVRTLLRYNYPPSLNAPYEGTHLLATAVEHNNREAMEVWMDHIKNDTSDGVLSELTLAIRAAVIRKDTWMIDLILNTWHGDTQPLMYQGLLRAIFLQDLAMLQFLLCNTSLDPDFKPKGLTEGPIAKAMRKCTPEDVPLLIAAKKGDHELVSLLLDYGAGDDSHRWSILPNKGTLPTIMRYAVLHGDGKLIRLLLHKGLDPRFEIQRHMYKVVVPTKRTPSLGQLWKELQWERDRTTEGIDLERVVDYSVKLLHQPLQAPVPDVSDMDREAALKRWQEKIQKAEQRLLRQGG</sequence>
<dbReference type="InterPro" id="IPR002110">
    <property type="entry name" value="Ankyrin_rpt"/>
</dbReference>
<keyword evidence="5" id="KW-1185">Reference proteome</keyword>
<dbReference type="Proteomes" id="UP001610563">
    <property type="component" value="Unassembled WGS sequence"/>
</dbReference>
<dbReference type="EMBL" id="JBFTWV010000149">
    <property type="protein sequence ID" value="KAL2785267.1"/>
    <property type="molecule type" value="Genomic_DNA"/>
</dbReference>
<keyword evidence="1" id="KW-0677">Repeat</keyword>
<dbReference type="PANTHER" id="PTHR24198">
    <property type="entry name" value="ANKYRIN REPEAT AND PROTEIN KINASE DOMAIN-CONTAINING PROTEIN"/>
    <property type="match status" value="1"/>
</dbReference>
<keyword evidence="2 3" id="KW-0040">ANK repeat</keyword>
<dbReference type="PANTHER" id="PTHR24198:SF165">
    <property type="entry name" value="ANKYRIN REPEAT-CONTAINING PROTEIN-RELATED"/>
    <property type="match status" value="1"/>
</dbReference>
<evidence type="ECO:0000313" key="5">
    <source>
        <dbReference type="Proteomes" id="UP001610563"/>
    </source>
</evidence>
<name>A0ABR4FPY1_9EURO</name>
<evidence type="ECO:0000313" key="4">
    <source>
        <dbReference type="EMBL" id="KAL2785267.1"/>
    </source>
</evidence>
<dbReference type="InterPro" id="IPR036770">
    <property type="entry name" value="Ankyrin_rpt-contain_sf"/>
</dbReference>
<dbReference type="SUPFAM" id="SSF48403">
    <property type="entry name" value="Ankyrin repeat"/>
    <property type="match status" value="1"/>
</dbReference>
<evidence type="ECO:0000256" key="2">
    <source>
        <dbReference type="ARBA" id="ARBA00023043"/>
    </source>
</evidence>
<proteinExistence type="predicted"/>
<evidence type="ECO:0000256" key="3">
    <source>
        <dbReference type="PROSITE-ProRule" id="PRU00023"/>
    </source>
</evidence>
<accession>A0ABR4FPY1</accession>
<dbReference type="Gene3D" id="1.25.40.20">
    <property type="entry name" value="Ankyrin repeat-containing domain"/>
    <property type="match status" value="1"/>
</dbReference>
<feature type="repeat" description="ANK" evidence="3">
    <location>
        <begin position="363"/>
        <end position="388"/>
    </location>
</feature>
<organism evidence="4 5">
    <name type="scientific">Aspergillus keveii</name>
    <dbReference type="NCBI Taxonomy" id="714993"/>
    <lineage>
        <taxon>Eukaryota</taxon>
        <taxon>Fungi</taxon>
        <taxon>Dikarya</taxon>
        <taxon>Ascomycota</taxon>
        <taxon>Pezizomycotina</taxon>
        <taxon>Eurotiomycetes</taxon>
        <taxon>Eurotiomycetidae</taxon>
        <taxon>Eurotiales</taxon>
        <taxon>Aspergillaceae</taxon>
        <taxon>Aspergillus</taxon>
        <taxon>Aspergillus subgen. Nidulantes</taxon>
    </lineage>
</organism>
<evidence type="ECO:0000256" key="1">
    <source>
        <dbReference type="ARBA" id="ARBA00022737"/>
    </source>
</evidence>
<reference evidence="4 5" key="1">
    <citation type="submission" date="2024-07" db="EMBL/GenBank/DDBJ databases">
        <title>Section-level genome sequencing and comparative genomics of Aspergillus sections Usti and Cavernicolus.</title>
        <authorList>
            <consortium name="Lawrence Berkeley National Laboratory"/>
            <person name="Nybo J.L."/>
            <person name="Vesth T.C."/>
            <person name="Theobald S."/>
            <person name="Frisvad J.C."/>
            <person name="Larsen T.O."/>
            <person name="Kjaerboelling I."/>
            <person name="Rothschild-Mancinelli K."/>
            <person name="Lyhne E.K."/>
            <person name="Kogle M.E."/>
            <person name="Barry K."/>
            <person name="Clum A."/>
            <person name="Na H."/>
            <person name="Ledsgaard L."/>
            <person name="Lin J."/>
            <person name="Lipzen A."/>
            <person name="Kuo A."/>
            <person name="Riley R."/>
            <person name="Mondo S."/>
            <person name="Labutti K."/>
            <person name="Haridas S."/>
            <person name="Pangalinan J."/>
            <person name="Salamov A.A."/>
            <person name="Simmons B.A."/>
            <person name="Magnuson J.K."/>
            <person name="Chen J."/>
            <person name="Drula E."/>
            <person name="Henrissat B."/>
            <person name="Wiebenga A."/>
            <person name="Lubbers R.J."/>
            <person name="Gomes A.C."/>
            <person name="Makela M.R."/>
            <person name="Stajich J."/>
            <person name="Grigoriev I.V."/>
            <person name="Mortensen U.H."/>
            <person name="De Vries R.P."/>
            <person name="Baker S.E."/>
            <person name="Andersen M.R."/>
        </authorList>
    </citation>
    <scope>NUCLEOTIDE SEQUENCE [LARGE SCALE GENOMIC DNA]</scope>
    <source>
        <strain evidence="4 5">CBS 209.92</strain>
    </source>
</reference>
<dbReference type="PROSITE" id="PS50297">
    <property type="entry name" value="ANK_REP_REGION"/>
    <property type="match status" value="1"/>
</dbReference>